<dbReference type="SUPFAM" id="SSF51905">
    <property type="entry name" value="FAD/NAD(P)-binding domain"/>
    <property type="match status" value="1"/>
</dbReference>
<reference evidence="2 3" key="1">
    <citation type="journal article" date="2019" name="Int. J. Syst. Evol. Microbiol.">
        <title>The Global Catalogue of Microorganisms (GCM) 10K type strain sequencing project: providing services to taxonomists for standard genome sequencing and annotation.</title>
        <authorList>
            <consortium name="The Broad Institute Genomics Platform"/>
            <consortium name="The Broad Institute Genome Sequencing Center for Infectious Disease"/>
            <person name="Wu L."/>
            <person name="Ma J."/>
        </authorList>
    </citation>
    <scope>NUCLEOTIDE SEQUENCE [LARGE SCALE GENOMIC DNA]</scope>
    <source>
        <strain evidence="2 3">JCM 15089</strain>
    </source>
</reference>
<feature type="domain" description="Amine oxidase" evidence="1">
    <location>
        <begin position="10"/>
        <end position="407"/>
    </location>
</feature>
<accession>A0ABN1FAN6</accession>
<dbReference type="Pfam" id="PF01593">
    <property type="entry name" value="Amino_oxidase"/>
    <property type="match status" value="1"/>
</dbReference>
<evidence type="ECO:0000313" key="3">
    <source>
        <dbReference type="Proteomes" id="UP001499951"/>
    </source>
</evidence>
<proteinExistence type="predicted"/>
<dbReference type="PANTHER" id="PTHR42923">
    <property type="entry name" value="PROTOPORPHYRINOGEN OXIDASE"/>
    <property type="match status" value="1"/>
</dbReference>
<dbReference type="InterPro" id="IPR050464">
    <property type="entry name" value="Zeta_carotene_desat/Oxidored"/>
</dbReference>
<dbReference type="InterPro" id="IPR017830">
    <property type="entry name" value="SQase_HpnE"/>
</dbReference>
<evidence type="ECO:0000313" key="2">
    <source>
        <dbReference type="EMBL" id="GAA0586527.1"/>
    </source>
</evidence>
<dbReference type="Proteomes" id="UP001499951">
    <property type="component" value="Unassembled WGS sequence"/>
</dbReference>
<sequence length="408" mass="43616">MRTIVVGAGLSGLAAAVTRAVAGDDVVVYEAAGHAGGRCRSYVDATLDCVIDNGNHLVLSGNPAVQSFLKTIGSPDALTGPETAEFDFVDLQSGERWTLKPNEGPLPWWIFARDRRVPGTTPLDYLKLGGLLAAGPAATVADLVPTDGPLWTKMMGPVLLAVLNTDPKQGSAKLTAAVLKETMAKGGRAYRPRIAHPNLGAAFIEPALRKLTELHALVHFGQRLRRIVFGEGKVIALEFPENTVPVGPTDRVVLAVPPWVAQDLIPGLSAPTEFRAIVNAHFKVVPPADAPKMLGVVGGTAEWIFAFEDRVSVTVSGADWLADRDREDLARTLWDDVARALNLPPVFPVWQIVKEKRATFAATPEQDALRPPAKTQWQNLRLAGDWTQTGLPATIEGALRSGVTAAAL</sequence>
<dbReference type="InterPro" id="IPR002937">
    <property type="entry name" value="Amino_oxidase"/>
</dbReference>
<name>A0ABN1FAN6_9PROT</name>
<dbReference type="Gene3D" id="3.50.50.60">
    <property type="entry name" value="FAD/NAD(P)-binding domain"/>
    <property type="match status" value="2"/>
</dbReference>
<dbReference type="InterPro" id="IPR036188">
    <property type="entry name" value="FAD/NAD-bd_sf"/>
</dbReference>
<dbReference type="Gene3D" id="3.90.660.10">
    <property type="match status" value="1"/>
</dbReference>
<comment type="caution">
    <text evidence="2">The sequence shown here is derived from an EMBL/GenBank/DDBJ whole genome shotgun (WGS) entry which is preliminary data.</text>
</comment>
<dbReference type="PANTHER" id="PTHR42923:SF47">
    <property type="entry name" value="BLR3003 PROTEIN"/>
    <property type="match status" value="1"/>
</dbReference>
<dbReference type="EMBL" id="BAAADD010000012">
    <property type="protein sequence ID" value="GAA0586527.1"/>
    <property type="molecule type" value="Genomic_DNA"/>
</dbReference>
<gene>
    <name evidence="2" type="primary">hpnE</name>
    <name evidence="2" type="ORF">GCM10008942_39420</name>
</gene>
<protein>
    <submittedName>
        <fullName evidence="2">Hydroxysqualene dehydroxylase HpnE</fullName>
    </submittedName>
</protein>
<dbReference type="NCBIfam" id="TIGR03467">
    <property type="entry name" value="HpnE"/>
    <property type="match status" value="1"/>
</dbReference>
<dbReference type="RefSeq" id="WP_166937245.1">
    <property type="nucleotide sequence ID" value="NZ_BAAADD010000012.1"/>
</dbReference>
<evidence type="ECO:0000259" key="1">
    <source>
        <dbReference type="Pfam" id="PF01593"/>
    </source>
</evidence>
<organism evidence="2 3">
    <name type="scientific">Rhizomicrobium electricum</name>
    <dbReference type="NCBI Taxonomy" id="480070"/>
    <lineage>
        <taxon>Bacteria</taxon>
        <taxon>Pseudomonadati</taxon>
        <taxon>Pseudomonadota</taxon>
        <taxon>Alphaproteobacteria</taxon>
        <taxon>Micropepsales</taxon>
        <taxon>Micropepsaceae</taxon>
        <taxon>Rhizomicrobium</taxon>
    </lineage>
</organism>
<keyword evidence="3" id="KW-1185">Reference proteome</keyword>